<evidence type="ECO:0000313" key="2">
    <source>
        <dbReference type="EMBL" id="KKS90380.1"/>
    </source>
</evidence>
<keyword evidence="1" id="KW-0812">Transmembrane</keyword>
<protein>
    <submittedName>
        <fullName evidence="2">Uncharacterized protein</fullName>
    </submittedName>
</protein>
<dbReference type="Proteomes" id="UP000034669">
    <property type="component" value="Unassembled WGS sequence"/>
</dbReference>
<gene>
    <name evidence="2" type="ORF">UV66_C0004G0022</name>
</gene>
<dbReference type="EMBL" id="LCFI01000004">
    <property type="protein sequence ID" value="KKS90380.1"/>
    <property type="molecule type" value="Genomic_DNA"/>
</dbReference>
<accession>A0A0G1CX92</accession>
<evidence type="ECO:0000256" key="1">
    <source>
        <dbReference type="SAM" id="Phobius"/>
    </source>
</evidence>
<keyword evidence="1" id="KW-0472">Membrane</keyword>
<name>A0A0G1CX92_9BACT</name>
<evidence type="ECO:0000313" key="3">
    <source>
        <dbReference type="Proteomes" id="UP000034669"/>
    </source>
</evidence>
<feature type="transmembrane region" description="Helical" evidence="1">
    <location>
        <begin position="12"/>
        <end position="31"/>
    </location>
</feature>
<dbReference type="AlphaFoldDB" id="A0A0G1CX92"/>
<proteinExistence type="predicted"/>
<reference evidence="2 3" key="1">
    <citation type="journal article" date="2015" name="Nature">
        <title>rRNA introns, odd ribosomes, and small enigmatic genomes across a large radiation of phyla.</title>
        <authorList>
            <person name="Brown C.T."/>
            <person name="Hug L.A."/>
            <person name="Thomas B.C."/>
            <person name="Sharon I."/>
            <person name="Castelle C.J."/>
            <person name="Singh A."/>
            <person name="Wilkins M.J."/>
            <person name="Williams K.H."/>
            <person name="Banfield J.F."/>
        </authorList>
    </citation>
    <scope>NUCLEOTIDE SEQUENCE [LARGE SCALE GENOMIC DNA]</scope>
</reference>
<organism evidence="2 3">
    <name type="scientific">Candidatus Woesebacteria bacterium GW2011_GWA1_43_12</name>
    <dbReference type="NCBI Taxonomy" id="1618557"/>
    <lineage>
        <taxon>Bacteria</taxon>
        <taxon>Candidatus Woeseibacteriota</taxon>
    </lineage>
</organism>
<sequence length="176" mass="19121">MSNQNEKGQSLLEVVIALGVIVVVLVGLVKVTTQSVRNTSSSQNESLTARYATEVSEWLKNERDTLGWVGFKAAFISRPGTWCLPTSPLTIHPTQSDLTTYISSLVAPSPKCPAFIAGSNTLFRTITLPTNSSPYPTPPSLSRTELMAFVTKISWDEGENVRTAVYEAEITSAENP</sequence>
<comment type="caution">
    <text evidence="2">The sequence shown here is derived from an EMBL/GenBank/DDBJ whole genome shotgun (WGS) entry which is preliminary data.</text>
</comment>
<keyword evidence="1" id="KW-1133">Transmembrane helix</keyword>